<dbReference type="Pfam" id="PF00062">
    <property type="entry name" value="Lys"/>
    <property type="match status" value="1"/>
</dbReference>
<dbReference type="InterPro" id="IPR000974">
    <property type="entry name" value="Glyco_hydro_22_lys"/>
</dbReference>
<dbReference type="EC" id="3.2.1.17" evidence="2"/>
<keyword evidence="3" id="KW-0081">Bacteriolytic enzyme</keyword>
<evidence type="ECO:0000256" key="3">
    <source>
        <dbReference type="ARBA" id="ARBA00022638"/>
    </source>
</evidence>
<dbReference type="PANTHER" id="PTHR11407">
    <property type="entry name" value="LYSOZYME C"/>
    <property type="match status" value="1"/>
</dbReference>
<dbReference type="Gene3D" id="1.10.530.10">
    <property type="match status" value="1"/>
</dbReference>
<dbReference type="PRINTS" id="PR00135">
    <property type="entry name" value="LYZLACT"/>
</dbReference>
<accession>A0A673AYL9</accession>
<evidence type="ECO:0000256" key="5">
    <source>
        <dbReference type="RuleBase" id="RU004440"/>
    </source>
</evidence>
<dbReference type="SUPFAM" id="SSF53955">
    <property type="entry name" value="Lysozyme-like"/>
    <property type="match status" value="1"/>
</dbReference>
<dbReference type="PANTHER" id="PTHR11407:SF63">
    <property type="entry name" value="LYSOZYME C"/>
    <property type="match status" value="1"/>
</dbReference>
<gene>
    <name evidence="7" type="primary">LOC115416012</name>
</gene>
<dbReference type="AlphaFoldDB" id="A0A673AYL9"/>
<keyword evidence="3" id="KW-0929">Antimicrobial</keyword>
<evidence type="ECO:0000313" key="8">
    <source>
        <dbReference type="Proteomes" id="UP000472271"/>
    </source>
</evidence>
<proteinExistence type="inferred from homology"/>
<dbReference type="InParanoid" id="A0A673AYL9"/>
<dbReference type="PROSITE" id="PS51348">
    <property type="entry name" value="GLYCOSYL_HYDROL_F22_2"/>
    <property type="match status" value="1"/>
</dbReference>
<evidence type="ECO:0000256" key="2">
    <source>
        <dbReference type="ARBA" id="ARBA00012732"/>
    </source>
</evidence>
<comment type="similarity">
    <text evidence="1 5">Belongs to the glycosyl hydrolase 22 family.</text>
</comment>
<keyword evidence="4" id="KW-1015">Disulfide bond</keyword>
<evidence type="ECO:0000256" key="4">
    <source>
        <dbReference type="ARBA" id="ARBA00023157"/>
    </source>
</evidence>
<dbReference type="InterPro" id="IPR001916">
    <property type="entry name" value="Glyco_hydro_22"/>
</dbReference>
<keyword evidence="6" id="KW-0732">Signal</keyword>
<dbReference type="PRINTS" id="PR00137">
    <property type="entry name" value="LYSOZYME"/>
</dbReference>
<dbReference type="InterPro" id="IPR023346">
    <property type="entry name" value="Lysozyme-like_dom_sf"/>
</dbReference>
<name>A0A673AYL9_9TELE</name>
<dbReference type="CDD" id="cd16897">
    <property type="entry name" value="LYZ_C"/>
    <property type="match status" value="1"/>
</dbReference>
<dbReference type="Ensembl" id="ENSSORT00005035669.1">
    <property type="protein sequence ID" value="ENSSORP00005034745.1"/>
    <property type="gene ID" value="ENSSORG00005016377.1"/>
</dbReference>
<reference evidence="7" key="2">
    <citation type="submission" date="2025-09" db="UniProtKB">
        <authorList>
            <consortium name="Ensembl"/>
        </authorList>
    </citation>
    <scope>IDENTIFICATION</scope>
</reference>
<evidence type="ECO:0000256" key="6">
    <source>
        <dbReference type="SAM" id="SignalP"/>
    </source>
</evidence>
<dbReference type="GO" id="GO:0003796">
    <property type="term" value="F:lysozyme activity"/>
    <property type="evidence" value="ECO:0007669"/>
    <property type="project" value="UniProtKB-EC"/>
</dbReference>
<feature type="chain" id="PRO_5025574685" description="lysozyme" evidence="6">
    <location>
        <begin position="24"/>
        <end position="152"/>
    </location>
</feature>
<reference evidence="7" key="1">
    <citation type="submission" date="2025-08" db="UniProtKB">
        <authorList>
            <consortium name="Ensembl"/>
        </authorList>
    </citation>
    <scope>IDENTIFICATION</scope>
</reference>
<keyword evidence="8" id="KW-1185">Reference proteome</keyword>
<evidence type="ECO:0000313" key="7">
    <source>
        <dbReference type="Ensembl" id="ENSSORP00005034745.1"/>
    </source>
</evidence>
<dbReference type="GO" id="GO:0031640">
    <property type="term" value="P:killing of cells of another organism"/>
    <property type="evidence" value="ECO:0007669"/>
    <property type="project" value="UniProtKB-KW"/>
</dbReference>
<evidence type="ECO:0000256" key="1">
    <source>
        <dbReference type="ARBA" id="ARBA00010859"/>
    </source>
</evidence>
<feature type="signal peptide" evidence="6">
    <location>
        <begin position="1"/>
        <end position="23"/>
    </location>
</feature>
<protein>
    <recommendedName>
        <fullName evidence="2">lysozyme</fullName>
        <ecNumber evidence="2">3.2.1.17</ecNumber>
    </recommendedName>
</protein>
<dbReference type="Proteomes" id="UP000472271">
    <property type="component" value="Unassembled WGS sequence"/>
</dbReference>
<dbReference type="FunFam" id="1.10.530.10:FF:000001">
    <property type="entry name" value="Lysozyme C"/>
    <property type="match status" value="1"/>
</dbReference>
<dbReference type="GO" id="GO:0042742">
    <property type="term" value="P:defense response to bacterium"/>
    <property type="evidence" value="ECO:0007669"/>
    <property type="project" value="UniProtKB-KW"/>
</dbReference>
<organism evidence="7 8">
    <name type="scientific">Sphaeramia orbicularis</name>
    <name type="common">orbiculate cardinalfish</name>
    <dbReference type="NCBI Taxonomy" id="375764"/>
    <lineage>
        <taxon>Eukaryota</taxon>
        <taxon>Metazoa</taxon>
        <taxon>Chordata</taxon>
        <taxon>Craniata</taxon>
        <taxon>Vertebrata</taxon>
        <taxon>Euteleostomi</taxon>
        <taxon>Actinopterygii</taxon>
        <taxon>Neopterygii</taxon>
        <taxon>Teleostei</taxon>
        <taxon>Neoteleostei</taxon>
        <taxon>Acanthomorphata</taxon>
        <taxon>Gobiaria</taxon>
        <taxon>Kurtiformes</taxon>
        <taxon>Apogonoidei</taxon>
        <taxon>Apogonidae</taxon>
        <taxon>Apogoninae</taxon>
        <taxon>Sphaeramia</taxon>
    </lineage>
</organism>
<dbReference type="SMART" id="SM00263">
    <property type="entry name" value="LYZ1"/>
    <property type="match status" value="1"/>
</dbReference>
<sequence>QLRRRFIMKTLVFLLVAVAVGDAKVFTRCEWARTLKRYGMDGFHGVSLADWVCLSKWESDYNTDAINQYNWDGSKDYGIFQINSRYWCSNGGVSSANGCGITCNELLGDNVAVAIRCAKRVVQDPNGIRAWVAWRSHCEGRDLSSYVAGCGV</sequence>